<dbReference type="GO" id="GO:0043190">
    <property type="term" value="C:ATP-binding cassette (ABC) transporter complex"/>
    <property type="evidence" value="ECO:0007669"/>
    <property type="project" value="InterPro"/>
</dbReference>
<dbReference type="CDD" id="cd06550">
    <property type="entry name" value="TM_ABC_iron-siderophores_like"/>
    <property type="match status" value="1"/>
</dbReference>
<evidence type="ECO:0000256" key="14">
    <source>
        <dbReference type="SAM" id="Phobius"/>
    </source>
</evidence>
<dbReference type="OrthoDB" id="9783937at2"/>
<evidence type="ECO:0000256" key="12">
    <source>
        <dbReference type="ARBA" id="ARBA00040080"/>
    </source>
</evidence>
<dbReference type="RefSeq" id="WP_103684992.1">
    <property type="nucleotide sequence ID" value="NZ_PQGG01000031.1"/>
</dbReference>
<dbReference type="AlphaFoldDB" id="A0A2S4HDK7"/>
<feature type="transmembrane region" description="Helical" evidence="14">
    <location>
        <begin position="59"/>
        <end position="78"/>
    </location>
</feature>
<protein>
    <recommendedName>
        <fullName evidence="12">High-affinity zinc uptake system membrane protein ZnuB</fullName>
    </recommendedName>
</protein>
<keyword evidence="4 13" id="KW-0813">Transport</keyword>
<dbReference type="Gene3D" id="1.10.3470.10">
    <property type="entry name" value="ABC transporter involved in vitamin B12 uptake, BtuC"/>
    <property type="match status" value="1"/>
</dbReference>
<gene>
    <name evidence="15" type="ORF">C0068_13455</name>
</gene>
<proteinExistence type="inferred from homology"/>
<feature type="transmembrane region" description="Helical" evidence="14">
    <location>
        <begin position="84"/>
        <end position="106"/>
    </location>
</feature>
<evidence type="ECO:0000256" key="9">
    <source>
        <dbReference type="ARBA" id="ARBA00022989"/>
    </source>
</evidence>
<keyword evidence="10" id="KW-0406">Ion transport</keyword>
<evidence type="ECO:0000256" key="1">
    <source>
        <dbReference type="ARBA" id="ARBA00002313"/>
    </source>
</evidence>
<keyword evidence="5" id="KW-1003">Cell membrane</keyword>
<evidence type="ECO:0000256" key="3">
    <source>
        <dbReference type="ARBA" id="ARBA00008034"/>
    </source>
</evidence>
<evidence type="ECO:0000313" key="15">
    <source>
        <dbReference type="EMBL" id="POP52009.1"/>
    </source>
</evidence>
<dbReference type="Proteomes" id="UP000237222">
    <property type="component" value="Unassembled WGS sequence"/>
</dbReference>
<dbReference type="SUPFAM" id="SSF81345">
    <property type="entry name" value="ABC transporter involved in vitamin B12 uptake, BtuC"/>
    <property type="match status" value="1"/>
</dbReference>
<dbReference type="InterPro" id="IPR037294">
    <property type="entry name" value="ABC_BtuC-like"/>
</dbReference>
<evidence type="ECO:0000256" key="5">
    <source>
        <dbReference type="ARBA" id="ARBA00022475"/>
    </source>
</evidence>
<organism evidence="15 16">
    <name type="scientific">Zhongshania marina</name>
    <dbReference type="NCBI Taxonomy" id="2304603"/>
    <lineage>
        <taxon>Bacteria</taxon>
        <taxon>Pseudomonadati</taxon>
        <taxon>Pseudomonadota</taxon>
        <taxon>Gammaproteobacteria</taxon>
        <taxon>Cellvibrionales</taxon>
        <taxon>Spongiibacteraceae</taxon>
        <taxon>Zhongshania</taxon>
    </lineage>
</organism>
<keyword evidence="6 13" id="KW-0812">Transmembrane</keyword>
<evidence type="ECO:0000256" key="4">
    <source>
        <dbReference type="ARBA" id="ARBA00022448"/>
    </source>
</evidence>
<evidence type="ECO:0000256" key="8">
    <source>
        <dbReference type="ARBA" id="ARBA00022906"/>
    </source>
</evidence>
<comment type="function">
    <text evidence="1">Involved in the high-affinity zinc uptake transport system.</text>
</comment>
<evidence type="ECO:0000256" key="6">
    <source>
        <dbReference type="ARBA" id="ARBA00022692"/>
    </source>
</evidence>
<name>A0A2S4HDK7_9GAMM</name>
<keyword evidence="7" id="KW-0862">Zinc</keyword>
<reference evidence="15" key="1">
    <citation type="submission" date="2018-01" db="EMBL/GenBank/DDBJ databases">
        <authorList>
            <person name="Yu X.-D."/>
        </authorList>
    </citation>
    <scope>NUCLEOTIDE SEQUENCE</scope>
    <source>
        <strain evidence="15">ZX-21</strain>
    </source>
</reference>
<evidence type="ECO:0000313" key="16">
    <source>
        <dbReference type="Proteomes" id="UP000237222"/>
    </source>
</evidence>
<dbReference type="GO" id="GO:0055085">
    <property type="term" value="P:transmembrane transport"/>
    <property type="evidence" value="ECO:0007669"/>
    <property type="project" value="InterPro"/>
</dbReference>
<dbReference type="PANTHER" id="PTHR30477">
    <property type="entry name" value="ABC-TRANSPORTER METAL-BINDING PROTEIN"/>
    <property type="match status" value="1"/>
</dbReference>
<comment type="similarity">
    <text evidence="3 13">Belongs to the ABC-3 integral membrane protein family.</text>
</comment>
<feature type="transmembrane region" description="Helical" evidence="14">
    <location>
        <begin position="127"/>
        <end position="151"/>
    </location>
</feature>
<comment type="subcellular location">
    <subcellularLocation>
        <location evidence="2 13">Cell membrane</location>
        <topology evidence="2 13">Multi-pass membrane protein</topology>
    </subcellularLocation>
</comment>
<keyword evidence="9 14" id="KW-1133">Transmembrane helix</keyword>
<evidence type="ECO:0000256" key="2">
    <source>
        <dbReference type="ARBA" id="ARBA00004651"/>
    </source>
</evidence>
<evidence type="ECO:0000256" key="11">
    <source>
        <dbReference type="ARBA" id="ARBA00023136"/>
    </source>
</evidence>
<keyword evidence="11 14" id="KW-0472">Membrane</keyword>
<feature type="transmembrane region" description="Helical" evidence="14">
    <location>
        <begin position="241"/>
        <end position="260"/>
    </location>
</feature>
<dbReference type="GO" id="GO:0006829">
    <property type="term" value="P:zinc ion transport"/>
    <property type="evidence" value="ECO:0007669"/>
    <property type="project" value="UniProtKB-KW"/>
</dbReference>
<dbReference type="Pfam" id="PF00950">
    <property type="entry name" value="ABC-3"/>
    <property type="match status" value="1"/>
</dbReference>
<feature type="transmembrane region" description="Helical" evidence="14">
    <location>
        <begin position="213"/>
        <end position="235"/>
    </location>
</feature>
<comment type="caution">
    <text evidence="15">The sequence shown here is derived from an EMBL/GenBank/DDBJ whole genome shotgun (WGS) entry which is preliminary data.</text>
</comment>
<feature type="transmembrane region" description="Helical" evidence="14">
    <location>
        <begin position="171"/>
        <end position="201"/>
    </location>
</feature>
<dbReference type="InterPro" id="IPR001626">
    <property type="entry name" value="ABC_TroCD"/>
</dbReference>
<sequence length="265" mass="28083">MTDILLNALFAGLLLAVLCGPLGALVTWQRMAYYGDTLAHSALLGLALGLALQVNLQYSVLITCLLIASILFALQWWRDIALDSLLGILSHSSLALGLVCLSFLDGQQLDLNAFLFGDLLAIVRDDLISLSIICALVIALLIRYWPALVAITAHAELAEIEGLPVKRLRLLLMLMVAATVAVAMKIVGVLLITAMLIIPASAAGRFARSPEQAAALAMLCGAIAVISGLAGAWYWDTPAGPSIVLGAGGLFVLGQLAPSYRRRRN</sequence>
<dbReference type="EMBL" id="PQGG01000031">
    <property type="protein sequence ID" value="POP52009.1"/>
    <property type="molecule type" value="Genomic_DNA"/>
</dbReference>
<accession>A0A2S4HDK7</accession>
<keyword evidence="8" id="KW-0864">Zinc transport</keyword>
<evidence type="ECO:0000256" key="7">
    <source>
        <dbReference type="ARBA" id="ARBA00022833"/>
    </source>
</evidence>
<evidence type="ECO:0000256" key="13">
    <source>
        <dbReference type="RuleBase" id="RU003943"/>
    </source>
</evidence>
<dbReference type="PANTHER" id="PTHR30477:SF23">
    <property type="entry name" value="HIGH-AFFINITY ZINC UPTAKE SYSTEM MEMBRANE PROTEIN ZNUB"/>
    <property type="match status" value="1"/>
</dbReference>
<evidence type="ECO:0000256" key="10">
    <source>
        <dbReference type="ARBA" id="ARBA00023065"/>
    </source>
</evidence>
<dbReference type="GO" id="GO:0010043">
    <property type="term" value="P:response to zinc ion"/>
    <property type="evidence" value="ECO:0007669"/>
    <property type="project" value="TreeGrafter"/>
</dbReference>
<feature type="transmembrane region" description="Helical" evidence="14">
    <location>
        <begin position="34"/>
        <end position="52"/>
    </location>
</feature>